<keyword evidence="2" id="KW-0479">Metal-binding</keyword>
<dbReference type="Proteomes" id="UP000011083">
    <property type="component" value="Unassembled WGS sequence"/>
</dbReference>
<name>L8HCY3_ACACF</name>
<keyword evidence="3" id="KW-0378">Hydrolase</keyword>
<dbReference type="InterPro" id="IPR047129">
    <property type="entry name" value="PPA2-like"/>
</dbReference>
<evidence type="ECO:0000256" key="2">
    <source>
        <dbReference type="ARBA" id="ARBA00022723"/>
    </source>
</evidence>
<dbReference type="EMBL" id="KB007885">
    <property type="protein sequence ID" value="ELR22256.1"/>
    <property type="molecule type" value="Genomic_DNA"/>
</dbReference>
<keyword evidence="4" id="KW-0464">Manganese</keyword>
<keyword evidence="7" id="KW-1185">Reference proteome</keyword>
<evidence type="ECO:0000313" key="6">
    <source>
        <dbReference type="EMBL" id="ELR22256.1"/>
    </source>
</evidence>
<dbReference type="PRINTS" id="PR00114">
    <property type="entry name" value="STPHPHTASE"/>
</dbReference>
<evidence type="ECO:0000256" key="4">
    <source>
        <dbReference type="ARBA" id="ARBA00023211"/>
    </source>
</evidence>
<dbReference type="GeneID" id="14923184"/>
<protein>
    <recommendedName>
        <fullName evidence="1">protein-serine/threonine phosphatase</fullName>
        <ecNumber evidence="1">3.1.3.16</ecNumber>
    </recommendedName>
</protein>
<dbReference type="KEGG" id="acan:ACA1_251170"/>
<dbReference type="Pfam" id="PF00149">
    <property type="entry name" value="Metallophos"/>
    <property type="match status" value="1"/>
</dbReference>
<accession>L8HCY3</accession>
<dbReference type="STRING" id="1257118.L8HCY3"/>
<proteinExistence type="predicted"/>
<organism evidence="6 7">
    <name type="scientific">Acanthamoeba castellanii (strain ATCC 30010 / Neff)</name>
    <dbReference type="NCBI Taxonomy" id="1257118"/>
    <lineage>
        <taxon>Eukaryota</taxon>
        <taxon>Amoebozoa</taxon>
        <taxon>Discosea</taxon>
        <taxon>Longamoebia</taxon>
        <taxon>Centramoebida</taxon>
        <taxon>Acanthamoebidae</taxon>
        <taxon>Acanthamoeba</taxon>
    </lineage>
</organism>
<dbReference type="PANTHER" id="PTHR45619">
    <property type="entry name" value="SERINE/THREONINE-PROTEIN PHOSPHATASE PP2A-RELATED"/>
    <property type="match status" value="1"/>
</dbReference>
<reference evidence="6 7" key="1">
    <citation type="journal article" date="2013" name="Genome Biol.">
        <title>Genome of Acanthamoeba castellanii highlights extensive lateral gene transfer and early evolution of tyrosine kinase signaling.</title>
        <authorList>
            <person name="Clarke M."/>
            <person name="Lohan A.J."/>
            <person name="Liu B."/>
            <person name="Lagkouvardos I."/>
            <person name="Roy S."/>
            <person name="Zafar N."/>
            <person name="Bertelli C."/>
            <person name="Schilde C."/>
            <person name="Kianianmomeni A."/>
            <person name="Burglin T.R."/>
            <person name="Frech C."/>
            <person name="Turcotte B."/>
            <person name="Kopec K.O."/>
            <person name="Synnott J.M."/>
            <person name="Choo C."/>
            <person name="Paponov I."/>
            <person name="Finkler A."/>
            <person name="Soon Heng Tan C."/>
            <person name="Hutchins A.P."/>
            <person name="Weinmeier T."/>
            <person name="Rattei T."/>
            <person name="Chu J.S."/>
            <person name="Gimenez G."/>
            <person name="Irimia M."/>
            <person name="Rigden D.J."/>
            <person name="Fitzpatrick D.A."/>
            <person name="Lorenzo-Morales J."/>
            <person name="Bateman A."/>
            <person name="Chiu C.H."/>
            <person name="Tang P."/>
            <person name="Hegemann P."/>
            <person name="Fromm H."/>
            <person name="Raoult D."/>
            <person name="Greub G."/>
            <person name="Miranda-Saavedra D."/>
            <person name="Chen N."/>
            <person name="Nash P."/>
            <person name="Ginger M.L."/>
            <person name="Horn M."/>
            <person name="Schaap P."/>
            <person name="Caler L."/>
            <person name="Loftus B."/>
        </authorList>
    </citation>
    <scope>NUCLEOTIDE SEQUENCE [LARGE SCALE GENOMIC DNA]</scope>
    <source>
        <strain evidence="6 7">Neff</strain>
    </source>
</reference>
<dbReference type="GO" id="GO:0004722">
    <property type="term" value="F:protein serine/threonine phosphatase activity"/>
    <property type="evidence" value="ECO:0007669"/>
    <property type="project" value="UniProtKB-EC"/>
</dbReference>
<dbReference type="InterPro" id="IPR029052">
    <property type="entry name" value="Metallo-depent_PP-like"/>
</dbReference>
<dbReference type="AlphaFoldDB" id="L8HCY3"/>
<evidence type="ECO:0000256" key="3">
    <source>
        <dbReference type="ARBA" id="ARBA00022801"/>
    </source>
</evidence>
<dbReference type="InterPro" id="IPR004843">
    <property type="entry name" value="Calcineurin-like_PHP"/>
</dbReference>
<dbReference type="RefSeq" id="XP_004367512.1">
    <property type="nucleotide sequence ID" value="XM_004367455.1"/>
</dbReference>
<evidence type="ECO:0000256" key="1">
    <source>
        <dbReference type="ARBA" id="ARBA00013081"/>
    </source>
</evidence>
<dbReference type="VEuPathDB" id="AmoebaDB:ACA1_251170"/>
<evidence type="ECO:0000313" key="7">
    <source>
        <dbReference type="Proteomes" id="UP000011083"/>
    </source>
</evidence>
<evidence type="ECO:0000259" key="5">
    <source>
        <dbReference type="Pfam" id="PF00149"/>
    </source>
</evidence>
<feature type="domain" description="Calcineurin-like phosphoesterase" evidence="5">
    <location>
        <begin position="10"/>
        <end position="116"/>
    </location>
</feature>
<dbReference type="OMA" id="LLEHWIT"/>
<dbReference type="Gene3D" id="3.60.21.10">
    <property type="match status" value="1"/>
</dbReference>
<gene>
    <name evidence="6" type="ORF">ACA1_251170</name>
</gene>
<dbReference type="GO" id="GO:0046872">
    <property type="term" value="F:metal ion binding"/>
    <property type="evidence" value="ECO:0007669"/>
    <property type="project" value="UniProtKB-KW"/>
</dbReference>
<dbReference type="EC" id="3.1.3.16" evidence="1"/>
<dbReference type="SUPFAM" id="SSF56300">
    <property type="entry name" value="Metallo-dependent phosphatases"/>
    <property type="match status" value="1"/>
</dbReference>
<sequence length="125" mass="14276">MSRLYGLYDECKKYGSVRSWKLLVSTFQCLPLAAVIDERTFCVHHGMSPKLHTLNDMDALARNELAEDEAPLCDLLFSEPQDSPCWVPNEDLFGYLWGPDVTEWWNSNNGLEFLVRSGGYIAERA</sequence>
<dbReference type="InterPro" id="IPR006186">
    <property type="entry name" value="Ser/Thr-sp_prot-phosphatase"/>
</dbReference>